<dbReference type="AlphaFoldDB" id="A0A8D8B7K3"/>
<dbReference type="EMBL" id="HBUE01215527">
    <property type="protein sequence ID" value="CAG6536729.1"/>
    <property type="molecule type" value="Transcribed_RNA"/>
</dbReference>
<dbReference type="EMBL" id="HBUE01062038">
    <property type="protein sequence ID" value="CAG6469066.1"/>
    <property type="molecule type" value="Transcribed_RNA"/>
</dbReference>
<accession>A0A8D8B7K3</accession>
<proteinExistence type="predicted"/>
<dbReference type="EMBL" id="HBUE01322085">
    <property type="protein sequence ID" value="CAG6588728.1"/>
    <property type="molecule type" value="Transcribed_RNA"/>
</dbReference>
<reference evidence="1" key="1">
    <citation type="submission" date="2021-05" db="EMBL/GenBank/DDBJ databases">
        <authorList>
            <person name="Alioto T."/>
            <person name="Alioto T."/>
            <person name="Gomez Garrido J."/>
        </authorList>
    </citation>
    <scope>NUCLEOTIDE SEQUENCE</scope>
</reference>
<evidence type="ECO:0000313" key="1">
    <source>
        <dbReference type="EMBL" id="CAG6469069.1"/>
    </source>
</evidence>
<dbReference type="EMBL" id="HBUE01062041">
    <property type="protein sequence ID" value="CAG6469069.1"/>
    <property type="molecule type" value="Transcribed_RNA"/>
</dbReference>
<protein>
    <submittedName>
        <fullName evidence="1">(northern house mosquito) hypothetical protein</fullName>
    </submittedName>
</protein>
<name>A0A8D8B7K3_CULPI</name>
<organism evidence="1">
    <name type="scientific">Culex pipiens</name>
    <name type="common">House mosquito</name>
    <dbReference type="NCBI Taxonomy" id="7175"/>
    <lineage>
        <taxon>Eukaryota</taxon>
        <taxon>Metazoa</taxon>
        <taxon>Ecdysozoa</taxon>
        <taxon>Arthropoda</taxon>
        <taxon>Hexapoda</taxon>
        <taxon>Insecta</taxon>
        <taxon>Pterygota</taxon>
        <taxon>Neoptera</taxon>
        <taxon>Endopterygota</taxon>
        <taxon>Diptera</taxon>
        <taxon>Nematocera</taxon>
        <taxon>Culicoidea</taxon>
        <taxon>Culicidae</taxon>
        <taxon>Culicinae</taxon>
        <taxon>Culicini</taxon>
        <taxon>Culex</taxon>
        <taxon>Culex</taxon>
    </lineage>
</organism>
<sequence>MNLIFLAVLWHDQMRRFLLPSKKKQILSFSLLSRHSPPGQFGAYTHTSNSTFNCYVRRWMAMLMMLTPHSTTVTKPSVMYTEVMSQKVNRYSDLLQYLPMAGS</sequence>